<dbReference type="EMBL" id="JAQQWN010000003">
    <property type="protein sequence ID" value="KAK8091727.1"/>
    <property type="molecule type" value="Genomic_DNA"/>
</dbReference>
<comment type="caution">
    <text evidence="1">The sequence shown here is derived from an EMBL/GenBank/DDBJ whole genome shotgun (WGS) entry which is preliminary data.</text>
</comment>
<dbReference type="RefSeq" id="XP_066673699.1">
    <property type="nucleotide sequence ID" value="XM_066806403.1"/>
</dbReference>
<protein>
    <submittedName>
        <fullName evidence="1">Uncharacterized protein</fullName>
    </submittedName>
</protein>
<evidence type="ECO:0000313" key="1">
    <source>
        <dbReference type="EMBL" id="KAK8091727.1"/>
    </source>
</evidence>
<proteinExistence type="predicted"/>
<reference evidence="1 2" key="1">
    <citation type="submission" date="2023-01" db="EMBL/GenBank/DDBJ databases">
        <title>Analysis of 21 Apiospora genomes using comparative genomics revels a genus with tremendous synthesis potential of carbohydrate active enzymes and secondary metabolites.</title>
        <authorList>
            <person name="Sorensen T."/>
        </authorList>
    </citation>
    <scope>NUCLEOTIDE SEQUENCE [LARGE SCALE GENOMIC DNA]</scope>
    <source>
        <strain evidence="1 2">CBS 114990</strain>
    </source>
</reference>
<organism evidence="1 2">
    <name type="scientific">Apiospora hydei</name>
    <dbReference type="NCBI Taxonomy" id="1337664"/>
    <lineage>
        <taxon>Eukaryota</taxon>
        <taxon>Fungi</taxon>
        <taxon>Dikarya</taxon>
        <taxon>Ascomycota</taxon>
        <taxon>Pezizomycotina</taxon>
        <taxon>Sordariomycetes</taxon>
        <taxon>Xylariomycetidae</taxon>
        <taxon>Amphisphaeriales</taxon>
        <taxon>Apiosporaceae</taxon>
        <taxon>Apiospora</taxon>
    </lineage>
</organism>
<dbReference type="Proteomes" id="UP001433268">
    <property type="component" value="Unassembled WGS sequence"/>
</dbReference>
<evidence type="ECO:0000313" key="2">
    <source>
        <dbReference type="Proteomes" id="UP001433268"/>
    </source>
</evidence>
<gene>
    <name evidence="1" type="ORF">PG997_002088</name>
</gene>
<sequence>MDFRTVNPGVGFPNLRVLSLGCYVFSYKWQVDWIESLGHQNGRGGLEELYLKDCPIMWEARVHSALDDSITELQTANGEVIQISNEGYPTNQSLQLPDDLSGLIEVSFPLRWSGVLDHWANSTLSSTLKTFVMGSEPWGRGPLRGVATIARGHAGVVAIRAFQYRSRPGALDRTGR</sequence>
<dbReference type="GeneID" id="92039463"/>
<keyword evidence="2" id="KW-1185">Reference proteome</keyword>
<accession>A0ABR1X8E5</accession>
<name>A0ABR1X8E5_9PEZI</name>